<dbReference type="EMBL" id="AATS01000011">
    <property type="protein sequence ID" value="EAU54206.1"/>
    <property type="molecule type" value="Genomic_DNA"/>
</dbReference>
<dbReference type="HAMAP" id="MF_01547">
    <property type="entry name" value="RNA_methyltr_E"/>
    <property type="match status" value="1"/>
</dbReference>
<keyword evidence="11" id="KW-0963">Cytoplasm</keyword>
<dbReference type="Proteomes" id="UP000005297">
    <property type="component" value="Unassembled WGS sequence"/>
</dbReference>
<dbReference type="AlphaFoldDB" id="Q0EY20"/>
<feature type="domain" description="Ribosomal RNA methyltransferase FtsJ" evidence="14">
    <location>
        <begin position="35"/>
        <end position="211"/>
    </location>
</feature>
<feature type="binding site" evidence="11">
    <location>
        <position position="69"/>
    </location>
    <ligand>
        <name>S-adenosyl-L-methionine</name>
        <dbReference type="ChEBI" id="CHEBI:59789"/>
    </ligand>
</feature>
<gene>
    <name evidence="11" type="primary">rlmE</name>
    <name evidence="11" type="synonym">ftsJ</name>
    <name evidence="11" type="synonym">rrmJ</name>
    <name evidence="15" type="ORF">SPV1_05577</name>
</gene>
<dbReference type="RefSeq" id="WP_009851409.1">
    <property type="nucleotide sequence ID" value="NZ_DS022295.1"/>
</dbReference>
<evidence type="ECO:0000313" key="16">
    <source>
        <dbReference type="Proteomes" id="UP000005297"/>
    </source>
</evidence>
<dbReference type="PANTHER" id="PTHR10920">
    <property type="entry name" value="RIBOSOMAL RNA METHYLTRANSFERASE"/>
    <property type="match status" value="1"/>
</dbReference>
<dbReference type="PIRSF" id="PIRSF005461">
    <property type="entry name" value="23S_rRNA_mtase"/>
    <property type="match status" value="1"/>
</dbReference>
<dbReference type="HOGENOM" id="CLU_009422_4_0_0"/>
<evidence type="ECO:0000256" key="4">
    <source>
        <dbReference type="ARBA" id="ARBA00022691"/>
    </source>
</evidence>
<dbReference type="InterPro" id="IPR002877">
    <property type="entry name" value="RNA_MeTrfase_FtsJ_dom"/>
</dbReference>
<evidence type="ECO:0000256" key="5">
    <source>
        <dbReference type="ARBA" id="ARBA00037569"/>
    </source>
</evidence>
<evidence type="ECO:0000256" key="11">
    <source>
        <dbReference type="HAMAP-Rule" id="MF_01547"/>
    </source>
</evidence>
<evidence type="ECO:0000256" key="3">
    <source>
        <dbReference type="ARBA" id="ARBA00022679"/>
    </source>
</evidence>
<feature type="region of interest" description="Disordered" evidence="13">
    <location>
        <begin position="1"/>
        <end position="35"/>
    </location>
</feature>
<dbReference type="GO" id="GO:0005737">
    <property type="term" value="C:cytoplasm"/>
    <property type="evidence" value="ECO:0007669"/>
    <property type="project" value="UniProtKB-SubCell"/>
</dbReference>
<dbReference type="PANTHER" id="PTHR10920:SF18">
    <property type="entry name" value="RRNA METHYLTRANSFERASE 2, MITOCHONDRIAL"/>
    <property type="match status" value="1"/>
</dbReference>
<evidence type="ECO:0000256" key="13">
    <source>
        <dbReference type="SAM" id="MobiDB-lite"/>
    </source>
</evidence>
<protein>
    <recommendedName>
        <fullName evidence="7 11">Ribosomal RNA large subunit methyltransferase E</fullName>
        <ecNumber evidence="6 11">2.1.1.166</ecNumber>
    </recommendedName>
    <alternativeName>
        <fullName evidence="9 11">23S rRNA Um2552 methyltransferase</fullName>
    </alternativeName>
    <alternativeName>
        <fullName evidence="8 11">rRNA (uridine-2'-O-)-methyltransferase</fullName>
    </alternativeName>
</protein>
<evidence type="ECO:0000256" key="1">
    <source>
        <dbReference type="ARBA" id="ARBA00022552"/>
    </source>
</evidence>
<dbReference type="Pfam" id="PF01728">
    <property type="entry name" value="FtsJ"/>
    <property type="match status" value="1"/>
</dbReference>
<evidence type="ECO:0000259" key="14">
    <source>
        <dbReference type="Pfam" id="PF01728"/>
    </source>
</evidence>
<keyword evidence="1 11" id="KW-0698">rRNA processing</keyword>
<comment type="catalytic activity">
    <reaction evidence="10 11">
        <text>uridine(2552) in 23S rRNA + S-adenosyl-L-methionine = 2'-O-methyluridine(2552) in 23S rRNA + S-adenosyl-L-homocysteine + H(+)</text>
        <dbReference type="Rhea" id="RHEA:42720"/>
        <dbReference type="Rhea" id="RHEA-COMP:10202"/>
        <dbReference type="Rhea" id="RHEA-COMP:10203"/>
        <dbReference type="ChEBI" id="CHEBI:15378"/>
        <dbReference type="ChEBI" id="CHEBI:57856"/>
        <dbReference type="ChEBI" id="CHEBI:59789"/>
        <dbReference type="ChEBI" id="CHEBI:65315"/>
        <dbReference type="ChEBI" id="CHEBI:74478"/>
        <dbReference type="EC" id="2.1.1.166"/>
    </reaction>
</comment>
<keyword evidence="15" id="KW-0132">Cell division</keyword>
<dbReference type="InParanoid" id="Q0EY20"/>
<feature type="binding site" evidence="11">
    <location>
        <position position="87"/>
    </location>
    <ligand>
        <name>S-adenosyl-L-methionine</name>
        <dbReference type="ChEBI" id="CHEBI:59789"/>
    </ligand>
</feature>
<feature type="compositionally biased region" description="Basic and acidic residues" evidence="13">
    <location>
        <begin position="20"/>
        <end position="35"/>
    </location>
</feature>
<dbReference type="InterPro" id="IPR050082">
    <property type="entry name" value="RNA_methyltr_RlmE"/>
</dbReference>
<comment type="caution">
    <text evidence="15">The sequence shown here is derived from an EMBL/GenBank/DDBJ whole genome shotgun (WGS) entry which is preliminary data.</text>
</comment>
<evidence type="ECO:0000256" key="9">
    <source>
        <dbReference type="ARBA" id="ARBA00042745"/>
    </source>
</evidence>
<evidence type="ECO:0000256" key="6">
    <source>
        <dbReference type="ARBA" id="ARBA00038861"/>
    </source>
</evidence>
<dbReference type="OrthoDB" id="9790080at2"/>
<dbReference type="InterPro" id="IPR029063">
    <property type="entry name" value="SAM-dependent_MTases_sf"/>
</dbReference>
<feature type="binding site" evidence="11">
    <location>
        <position position="67"/>
    </location>
    <ligand>
        <name>S-adenosyl-L-methionine</name>
        <dbReference type="ChEBI" id="CHEBI:59789"/>
    </ligand>
</feature>
<evidence type="ECO:0000256" key="2">
    <source>
        <dbReference type="ARBA" id="ARBA00022603"/>
    </source>
</evidence>
<feature type="binding site" evidence="11">
    <location>
        <position position="128"/>
    </location>
    <ligand>
        <name>S-adenosyl-L-methionine</name>
        <dbReference type="ChEBI" id="CHEBI:59789"/>
    </ligand>
</feature>
<comment type="similarity">
    <text evidence="11">Belongs to the class I-like SAM-binding methyltransferase superfamily. RNA methyltransferase RlmE family.</text>
</comment>
<organism evidence="15 16">
    <name type="scientific">Mariprofundus ferrooxydans PV-1</name>
    <dbReference type="NCBI Taxonomy" id="314345"/>
    <lineage>
        <taxon>Bacteria</taxon>
        <taxon>Pseudomonadati</taxon>
        <taxon>Pseudomonadota</taxon>
        <taxon>Candidatius Mariprofundia</taxon>
        <taxon>Mariprofundales</taxon>
        <taxon>Mariprofundaceae</taxon>
        <taxon>Mariprofundus</taxon>
    </lineage>
</organism>
<comment type="function">
    <text evidence="5 11">Specifically methylates the uridine in position 2552 of 23S rRNA at the 2'-O position of the ribose in the fully assembled 50S ribosomal subunit.</text>
</comment>
<reference evidence="15 16" key="1">
    <citation type="submission" date="2006-09" db="EMBL/GenBank/DDBJ databases">
        <authorList>
            <person name="Emerson D."/>
            <person name="Ferriera S."/>
            <person name="Johnson J."/>
            <person name="Kravitz S."/>
            <person name="Halpern A."/>
            <person name="Remington K."/>
            <person name="Beeson K."/>
            <person name="Tran B."/>
            <person name="Rogers Y.-H."/>
            <person name="Friedman R."/>
            <person name="Venter J.C."/>
        </authorList>
    </citation>
    <scope>NUCLEOTIDE SEQUENCE [LARGE SCALE GENOMIC DNA]</scope>
    <source>
        <strain evidence="15 16">PV-1</strain>
    </source>
</reference>
<evidence type="ECO:0000256" key="8">
    <source>
        <dbReference type="ARBA" id="ARBA00041995"/>
    </source>
</evidence>
<dbReference type="SUPFAM" id="SSF53335">
    <property type="entry name" value="S-adenosyl-L-methionine-dependent methyltransferases"/>
    <property type="match status" value="1"/>
</dbReference>
<dbReference type="STRING" id="314344.AL013_05945"/>
<keyword evidence="2 11" id="KW-0489">Methyltransferase</keyword>
<sequence>MAQQSKSKAARKTSAWFQRHSNDPHVKRAQKEGKRSRAAFKLTEILDEHGLKISKNAVVVDLGCAPGSWSVELARRVGPGGIVIGIDLLPLDGITGVTLIQGDFDSPDGQAALAEALQGRMVDLVVSDMAPEMAGDKLVDQMRMIGLNEMTLHFARQYLRPGGDILMKTFMGEGYDAFRKELGLSFKKIKNIKPAASRKTSSEFFLLGREFKAEAALSVE</sequence>
<keyword evidence="4 11" id="KW-0949">S-adenosyl-L-methionine</keyword>
<dbReference type="GO" id="GO:0008650">
    <property type="term" value="F:rRNA (uridine-2'-O-)-methyltransferase activity"/>
    <property type="evidence" value="ECO:0007669"/>
    <property type="project" value="UniProtKB-UniRule"/>
</dbReference>
<evidence type="ECO:0000256" key="10">
    <source>
        <dbReference type="ARBA" id="ARBA00048970"/>
    </source>
</evidence>
<dbReference type="InterPro" id="IPR015507">
    <property type="entry name" value="rRNA-MeTfrase_E"/>
</dbReference>
<dbReference type="GO" id="GO:0051301">
    <property type="term" value="P:cell division"/>
    <property type="evidence" value="ECO:0007669"/>
    <property type="project" value="UniProtKB-KW"/>
</dbReference>
<accession>Q0EY20</accession>
<keyword evidence="16" id="KW-1185">Reference proteome</keyword>
<evidence type="ECO:0000256" key="7">
    <source>
        <dbReference type="ARBA" id="ARBA00041129"/>
    </source>
</evidence>
<dbReference type="FunCoup" id="Q0EY20">
    <property type="interactions" value="412"/>
</dbReference>
<keyword evidence="15" id="KW-0131">Cell cycle</keyword>
<evidence type="ECO:0000313" key="15">
    <source>
        <dbReference type="EMBL" id="EAU54206.1"/>
    </source>
</evidence>
<name>Q0EY20_9PROT</name>
<dbReference type="eggNOG" id="COG0293">
    <property type="taxonomic scope" value="Bacteria"/>
</dbReference>
<feature type="active site" description="Proton acceptor" evidence="11 12">
    <location>
        <position position="168"/>
    </location>
</feature>
<proteinExistence type="inferred from homology"/>
<feature type="binding site" evidence="11">
    <location>
        <position position="103"/>
    </location>
    <ligand>
        <name>S-adenosyl-L-methionine</name>
        <dbReference type="ChEBI" id="CHEBI:59789"/>
    </ligand>
</feature>
<comment type="subcellular location">
    <subcellularLocation>
        <location evidence="11">Cytoplasm</location>
    </subcellularLocation>
</comment>
<evidence type="ECO:0000256" key="12">
    <source>
        <dbReference type="PIRSR" id="PIRSR005461-1"/>
    </source>
</evidence>
<keyword evidence="3 11" id="KW-0808">Transferase</keyword>
<dbReference type="Gene3D" id="3.40.50.150">
    <property type="entry name" value="Vaccinia Virus protein VP39"/>
    <property type="match status" value="1"/>
</dbReference>
<dbReference type="EC" id="2.1.1.166" evidence="6 11"/>